<dbReference type="Pfam" id="PF00990">
    <property type="entry name" value="GGDEF"/>
    <property type="match status" value="1"/>
</dbReference>
<evidence type="ECO:0000256" key="2">
    <source>
        <dbReference type="ARBA" id="ARBA00023125"/>
    </source>
</evidence>
<protein>
    <submittedName>
        <fullName evidence="7">EAL domain-containing protein</fullName>
    </submittedName>
</protein>
<sequence>MKIQTLNNRPTIGVILPMLSGFYMGELNATLRQMAKERGVNLVFIRSGHRRDFDLPIALNHLDALIVVLHAASYQLVELAISKNIPVLSLGASYSPLKVEQFVSVQSDGVTALYQWLLEQGHQQIGFCGDLSINDVRARFKAFQHTVIKHRGRFDATDFFSVSNCSLAGGREAAMKFIERRSQCSAIICATDQNAIGMVEQFKHLGLEIPNQVAVVGIDNVFFGQQIQPPLTTVDQQLETLATDAFQRAIARIDGAPYCADIIQIPQKLVIRQSCGNSDPALETKESPDSVRHTLLNVDGRSPVEIFESFYSQAQNGFSSILDAQSLYGNNLDWACLASCTKERYEVESWVEQGMTCPSSPPKESAPEGDVRDFPYLDSNAHFVATLMPIATGQKQQWQLVAVVDSLFDVQNIGTQSVFSNYLDMLSLFIERDALLHTSTLRQKNSQALLQQLKVVSNSSNDGIWDWNLLTNQLRWNSRLVDMLGNKFLSRKRQIHCDRLFHFIHPDDINKLEECIRSHLVDKTPFKTEFRIRKHDKSYIWVQANGSAVRNSADQAVRFIGSMTDVTQQRESAAKIHHMAYFDSLTGVANRRKIMEEIAEHIRRSPGVPRAVMLMDLNRFKIINDSFGHHVGDALLCHIANQLQNILPSSHTIARLGGDEFLFFCNAQNNDESSDIAQAILQATKTPMIHEEIELVSQGCLGIAFYPYDGSDAAELVKKADIAMYRAKQSGAQKVLHYNDTMAIGSQSLVQIEHHLNQALTKDEITVFYQPQCCSQTQQIISVEALARWESATLGSVPPSQFIQVAESAGLMGKLGDYILNRVCQDMQHSAWLQSLHRVAVNISAKQLVQAQFADEVIQTIHRYALPPERFCIEITETAAISDYDLCVQSLEALRNAGIHIALDDFGTGFSSLSLLKKLPLDEVKIDRSFIGDITQDQSHLEFVSTMISMGKSLGYRVVAEGVETAEQIALLSGSDLDLLQGYYFSRPQPLGELEQLYPLDLNTYTYTQTT</sequence>
<dbReference type="Gene3D" id="3.30.70.270">
    <property type="match status" value="1"/>
</dbReference>
<dbReference type="InterPro" id="IPR046335">
    <property type="entry name" value="LacI/GalR-like_sensor"/>
</dbReference>
<evidence type="ECO:0000256" key="3">
    <source>
        <dbReference type="ARBA" id="ARBA00023163"/>
    </source>
</evidence>
<organism evidence="7 8">
    <name type="scientific">Vibrio agarilyticus</name>
    <dbReference type="NCBI Taxonomy" id="2726741"/>
    <lineage>
        <taxon>Bacteria</taxon>
        <taxon>Pseudomonadati</taxon>
        <taxon>Pseudomonadota</taxon>
        <taxon>Gammaproteobacteria</taxon>
        <taxon>Vibrionales</taxon>
        <taxon>Vibrionaceae</taxon>
        <taxon>Vibrio</taxon>
    </lineage>
</organism>
<evidence type="ECO:0000256" key="1">
    <source>
        <dbReference type="ARBA" id="ARBA00023015"/>
    </source>
</evidence>
<dbReference type="InterPro" id="IPR000014">
    <property type="entry name" value="PAS"/>
</dbReference>
<dbReference type="CDD" id="cd01949">
    <property type="entry name" value="GGDEF"/>
    <property type="match status" value="1"/>
</dbReference>
<dbReference type="SUPFAM" id="SSF141868">
    <property type="entry name" value="EAL domain-like"/>
    <property type="match status" value="1"/>
</dbReference>
<dbReference type="SUPFAM" id="SSF53822">
    <property type="entry name" value="Periplasmic binding protein-like I"/>
    <property type="match status" value="1"/>
</dbReference>
<dbReference type="SMART" id="SM00086">
    <property type="entry name" value="PAC"/>
    <property type="match status" value="1"/>
</dbReference>
<dbReference type="InterPro" id="IPR052155">
    <property type="entry name" value="Biofilm_reg_signaling"/>
</dbReference>
<dbReference type="EMBL" id="JABAIK010000022">
    <property type="protein sequence ID" value="NLS14511.1"/>
    <property type="molecule type" value="Genomic_DNA"/>
</dbReference>
<dbReference type="SUPFAM" id="SSF55785">
    <property type="entry name" value="PYP-like sensor domain (PAS domain)"/>
    <property type="match status" value="1"/>
</dbReference>
<dbReference type="Gene3D" id="3.20.20.450">
    <property type="entry name" value="EAL domain"/>
    <property type="match status" value="1"/>
</dbReference>
<name>A0A7X8TTG6_9VIBR</name>
<dbReference type="GO" id="GO:0003677">
    <property type="term" value="F:DNA binding"/>
    <property type="evidence" value="ECO:0007669"/>
    <property type="project" value="UniProtKB-KW"/>
</dbReference>
<dbReference type="CDD" id="cd00130">
    <property type="entry name" value="PAS"/>
    <property type="match status" value="1"/>
</dbReference>
<evidence type="ECO:0000259" key="4">
    <source>
        <dbReference type="PROSITE" id="PS50113"/>
    </source>
</evidence>
<keyword evidence="2" id="KW-0238">DNA-binding</keyword>
<dbReference type="InterPro" id="IPR013655">
    <property type="entry name" value="PAS_fold_3"/>
</dbReference>
<dbReference type="SUPFAM" id="SSF55073">
    <property type="entry name" value="Nucleotide cyclase"/>
    <property type="match status" value="1"/>
</dbReference>
<keyword evidence="3" id="KW-0804">Transcription</keyword>
<dbReference type="SMART" id="SM00267">
    <property type="entry name" value="GGDEF"/>
    <property type="match status" value="1"/>
</dbReference>
<dbReference type="InterPro" id="IPR029787">
    <property type="entry name" value="Nucleotide_cyclase"/>
</dbReference>
<feature type="domain" description="PAC" evidence="4">
    <location>
        <begin position="526"/>
        <end position="578"/>
    </location>
</feature>
<dbReference type="NCBIfam" id="TIGR00254">
    <property type="entry name" value="GGDEF"/>
    <property type="match status" value="1"/>
</dbReference>
<keyword evidence="1" id="KW-0805">Transcription regulation</keyword>
<evidence type="ECO:0000259" key="6">
    <source>
        <dbReference type="PROSITE" id="PS50887"/>
    </source>
</evidence>
<dbReference type="Gene3D" id="3.40.50.2300">
    <property type="match status" value="2"/>
</dbReference>
<dbReference type="PANTHER" id="PTHR44757">
    <property type="entry name" value="DIGUANYLATE CYCLASE DGCP"/>
    <property type="match status" value="1"/>
</dbReference>
<gene>
    <name evidence="7" type="ORF">HGP28_16735</name>
</gene>
<evidence type="ECO:0000313" key="8">
    <source>
        <dbReference type="Proteomes" id="UP000535589"/>
    </source>
</evidence>
<proteinExistence type="predicted"/>
<dbReference type="InterPro" id="IPR043128">
    <property type="entry name" value="Rev_trsase/Diguanyl_cyclase"/>
</dbReference>
<dbReference type="CDD" id="cd01948">
    <property type="entry name" value="EAL"/>
    <property type="match status" value="1"/>
</dbReference>
<dbReference type="PANTHER" id="PTHR44757:SF2">
    <property type="entry name" value="BIOFILM ARCHITECTURE MAINTENANCE PROTEIN MBAA"/>
    <property type="match status" value="1"/>
</dbReference>
<dbReference type="NCBIfam" id="TIGR00229">
    <property type="entry name" value="sensory_box"/>
    <property type="match status" value="1"/>
</dbReference>
<dbReference type="Pfam" id="PF13377">
    <property type="entry name" value="Peripla_BP_3"/>
    <property type="match status" value="1"/>
</dbReference>
<feature type="domain" description="GGDEF" evidence="6">
    <location>
        <begin position="608"/>
        <end position="740"/>
    </location>
</feature>
<dbReference type="InterPro" id="IPR000160">
    <property type="entry name" value="GGDEF_dom"/>
</dbReference>
<dbReference type="PROSITE" id="PS50113">
    <property type="entry name" value="PAC"/>
    <property type="match status" value="1"/>
</dbReference>
<dbReference type="PROSITE" id="PS50883">
    <property type="entry name" value="EAL"/>
    <property type="match status" value="1"/>
</dbReference>
<evidence type="ECO:0000259" key="5">
    <source>
        <dbReference type="PROSITE" id="PS50883"/>
    </source>
</evidence>
<evidence type="ECO:0000313" key="7">
    <source>
        <dbReference type="EMBL" id="NLS14511.1"/>
    </source>
</evidence>
<dbReference type="InterPro" id="IPR028082">
    <property type="entry name" value="Peripla_BP_I"/>
</dbReference>
<dbReference type="InterPro" id="IPR000700">
    <property type="entry name" value="PAS-assoc_C"/>
</dbReference>
<dbReference type="PROSITE" id="PS50887">
    <property type="entry name" value="GGDEF"/>
    <property type="match status" value="1"/>
</dbReference>
<reference evidence="7 8" key="1">
    <citation type="submission" date="2020-04" db="EMBL/GenBank/DDBJ databases">
        <title>Vibrio sp. SM6, a novel species isolated from seawater.</title>
        <authorList>
            <person name="Wang X."/>
        </authorList>
    </citation>
    <scope>NUCLEOTIDE SEQUENCE [LARGE SCALE GENOMIC DNA]</scope>
    <source>
        <strain evidence="7 8">SM6</strain>
    </source>
</reference>
<dbReference type="Gene3D" id="3.30.450.20">
    <property type="entry name" value="PAS domain"/>
    <property type="match status" value="1"/>
</dbReference>
<dbReference type="InterPro" id="IPR035965">
    <property type="entry name" value="PAS-like_dom_sf"/>
</dbReference>
<keyword evidence="8" id="KW-1185">Reference proteome</keyword>
<accession>A0A7X8TTG6</accession>
<dbReference type="SMART" id="SM00052">
    <property type="entry name" value="EAL"/>
    <property type="match status" value="1"/>
</dbReference>
<dbReference type="Proteomes" id="UP000535589">
    <property type="component" value="Unassembled WGS sequence"/>
</dbReference>
<dbReference type="AlphaFoldDB" id="A0A7X8TTG6"/>
<comment type="caution">
    <text evidence="7">The sequence shown here is derived from an EMBL/GenBank/DDBJ whole genome shotgun (WGS) entry which is preliminary data.</text>
</comment>
<dbReference type="InterPro" id="IPR035919">
    <property type="entry name" value="EAL_sf"/>
</dbReference>
<dbReference type="InterPro" id="IPR001633">
    <property type="entry name" value="EAL_dom"/>
</dbReference>
<dbReference type="Pfam" id="PF08447">
    <property type="entry name" value="PAS_3"/>
    <property type="match status" value="1"/>
</dbReference>
<dbReference type="CDD" id="cd06267">
    <property type="entry name" value="PBP1_LacI_sugar_binding-like"/>
    <property type="match status" value="1"/>
</dbReference>
<dbReference type="InterPro" id="IPR001610">
    <property type="entry name" value="PAC"/>
</dbReference>
<dbReference type="Pfam" id="PF00563">
    <property type="entry name" value="EAL"/>
    <property type="match status" value="1"/>
</dbReference>
<feature type="domain" description="EAL" evidence="5">
    <location>
        <begin position="749"/>
        <end position="1002"/>
    </location>
</feature>